<keyword evidence="3" id="KW-0731">Sigma factor</keyword>
<keyword evidence="5" id="KW-0804">Transcription</keyword>
<feature type="compositionally biased region" description="Acidic residues" evidence="6">
    <location>
        <begin position="1"/>
        <end position="13"/>
    </location>
</feature>
<accession>A0A8J4ECJ7</accession>
<dbReference type="GO" id="GO:0003677">
    <property type="term" value="F:DNA binding"/>
    <property type="evidence" value="ECO:0007669"/>
    <property type="project" value="UniProtKB-KW"/>
</dbReference>
<proteinExistence type="inferred from homology"/>
<keyword evidence="4" id="KW-0238">DNA-binding</keyword>
<organism evidence="9 10">
    <name type="scientific">Virgisporangium ochraceum</name>
    <dbReference type="NCBI Taxonomy" id="65505"/>
    <lineage>
        <taxon>Bacteria</taxon>
        <taxon>Bacillati</taxon>
        <taxon>Actinomycetota</taxon>
        <taxon>Actinomycetes</taxon>
        <taxon>Micromonosporales</taxon>
        <taxon>Micromonosporaceae</taxon>
        <taxon>Virgisporangium</taxon>
    </lineage>
</organism>
<name>A0A8J4ECJ7_9ACTN</name>
<feature type="region of interest" description="Disordered" evidence="6">
    <location>
        <begin position="1"/>
        <end position="28"/>
    </location>
</feature>
<evidence type="ECO:0000256" key="6">
    <source>
        <dbReference type="SAM" id="MobiDB-lite"/>
    </source>
</evidence>
<dbReference type="InterPro" id="IPR013249">
    <property type="entry name" value="RNA_pol_sigma70_r4_t2"/>
</dbReference>
<sequence>MLDMAIPDEEARDSDDAPPTSVRVPSVPPVPAASTADFDAFYLANFDRFIVQLHAYTADMATAQDVVQEAFARALQRWSRVSTYDNPEAWVRRVAWNLATSNWRRIARFNTFMRKQSVERLVAEPSPDRVMLVRALATLPETQRRAVVLHYLGDMSVNDIAAQERVAPGTVKSWLHRGRAALAAALSDSKEEAPGREVHDG</sequence>
<dbReference type="AlphaFoldDB" id="A0A8J4ECJ7"/>
<dbReference type="GO" id="GO:0006352">
    <property type="term" value="P:DNA-templated transcription initiation"/>
    <property type="evidence" value="ECO:0007669"/>
    <property type="project" value="InterPro"/>
</dbReference>
<evidence type="ECO:0000259" key="8">
    <source>
        <dbReference type="Pfam" id="PF08281"/>
    </source>
</evidence>
<evidence type="ECO:0000313" key="9">
    <source>
        <dbReference type="EMBL" id="GIJ69776.1"/>
    </source>
</evidence>
<evidence type="ECO:0000256" key="5">
    <source>
        <dbReference type="ARBA" id="ARBA00023163"/>
    </source>
</evidence>
<evidence type="ECO:0000259" key="7">
    <source>
        <dbReference type="Pfam" id="PF04542"/>
    </source>
</evidence>
<dbReference type="SUPFAM" id="SSF88659">
    <property type="entry name" value="Sigma3 and sigma4 domains of RNA polymerase sigma factors"/>
    <property type="match status" value="1"/>
</dbReference>
<dbReference type="InterPro" id="IPR039425">
    <property type="entry name" value="RNA_pol_sigma-70-like"/>
</dbReference>
<keyword evidence="2" id="KW-0805">Transcription regulation</keyword>
<feature type="domain" description="RNA polymerase sigma factor 70 region 4 type 2" evidence="8">
    <location>
        <begin position="130"/>
        <end position="182"/>
    </location>
</feature>
<dbReference type="InterPro" id="IPR014284">
    <property type="entry name" value="RNA_pol_sigma-70_dom"/>
</dbReference>
<dbReference type="Pfam" id="PF08281">
    <property type="entry name" value="Sigma70_r4_2"/>
    <property type="match status" value="1"/>
</dbReference>
<dbReference type="GO" id="GO:0016987">
    <property type="term" value="F:sigma factor activity"/>
    <property type="evidence" value="ECO:0007669"/>
    <property type="project" value="UniProtKB-KW"/>
</dbReference>
<dbReference type="InterPro" id="IPR013324">
    <property type="entry name" value="RNA_pol_sigma_r3/r4-like"/>
</dbReference>
<keyword evidence="10" id="KW-1185">Reference proteome</keyword>
<dbReference type="Proteomes" id="UP000635606">
    <property type="component" value="Unassembled WGS sequence"/>
</dbReference>
<comment type="similarity">
    <text evidence="1">Belongs to the sigma-70 factor family. ECF subfamily.</text>
</comment>
<dbReference type="InterPro" id="IPR007627">
    <property type="entry name" value="RNA_pol_sigma70_r2"/>
</dbReference>
<dbReference type="InterPro" id="IPR036388">
    <property type="entry name" value="WH-like_DNA-bd_sf"/>
</dbReference>
<dbReference type="Gene3D" id="1.10.10.10">
    <property type="entry name" value="Winged helix-like DNA-binding domain superfamily/Winged helix DNA-binding domain"/>
    <property type="match status" value="1"/>
</dbReference>
<dbReference type="InterPro" id="IPR013325">
    <property type="entry name" value="RNA_pol_sigma_r2"/>
</dbReference>
<dbReference type="NCBIfam" id="TIGR02937">
    <property type="entry name" value="sigma70-ECF"/>
    <property type="match status" value="1"/>
</dbReference>
<dbReference type="PANTHER" id="PTHR43133:SF50">
    <property type="entry name" value="ECF RNA POLYMERASE SIGMA FACTOR SIGM"/>
    <property type="match status" value="1"/>
</dbReference>
<evidence type="ECO:0000313" key="10">
    <source>
        <dbReference type="Proteomes" id="UP000635606"/>
    </source>
</evidence>
<protein>
    <submittedName>
        <fullName evidence="9">RNA polymerase sigma24 factor</fullName>
    </submittedName>
</protein>
<dbReference type="Gene3D" id="1.10.1740.10">
    <property type="match status" value="1"/>
</dbReference>
<dbReference type="Pfam" id="PF04542">
    <property type="entry name" value="Sigma70_r2"/>
    <property type="match status" value="1"/>
</dbReference>
<dbReference type="CDD" id="cd06171">
    <property type="entry name" value="Sigma70_r4"/>
    <property type="match status" value="1"/>
</dbReference>
<evidence type="ECO:0000256" key="3">
    <source>
        <dbReference type="ARBA" id="ARBA00023082"/>
    </source>
</evidence>
<comment type="caution">
    <text evidence="9">The sequence shown here is derived from an EMBL/GenBank/DDBJ whole genome shotgun (WGS) entry which is preliminary data.</text>
</comment>
<reference evidence="9" key="1">
    <citation type="submission" date="2021-01" db="EMBL/GenBank/DDBJ databases">
        <title>Whole genome shotgun sequence of Virgisporangium ochraceum NBRC 16418.</title>
        <authorList>
            <person name="Komaki H."/>
            <person name="Tamura T."/>
        </authorList>
    </citation>
    <scope>NUCLEOTIDE SEQUENCE</scope>
    <source>
        <strain evidence="9">NBRC 16418</strain>
    </source>
</reference>
<evidence type="ECO:0000256" key="4">
    <source>
        <dbReference type="ARBA" id="ARBA00023125"/>
    </source>
</evidence>
<gene>
    <name evidence="9" type="ORF">Voc01_046930</name>
</gene>
<evidence type="ECO:0000256" key="1">
    <source>
        <dbReference type="ARBA" id="ARBA00010641"/>
    </source>
</evidence>
<feature type="domain" description="RNA polymerase sigma-70 region 2" evidence="7">
    <location>
        <begin position="54"/>
        <end position="108"/>
    </location>
</feature>
<evidence type="ECO:0000256" key="2">
    <source>
        <dbReference type="ARBA" id="ARBA00023015"/>
    </source>
</evidence>
<dbReference type="PANTHER" id="PTHR43133">
    <property type="entry name" value="RNA POLYMERASE ECF-TYPE SIGMA FACTO"/>
    <property type="match status" value="1"/>
</dbReference>
<dbReference type="EMBL" id="BOPH01000068">
    <property type="protein sequence ID" value="GIJ69776.1"/>
    <property type="molecule type" value="Genomic_DNA"/>
</dbReference>
<dbReference type="SUPFAM" id="SSF88946">
    <property type="entry name" value="Sigma2 domain of RNA polymerase sigma factors"/>
    <property type="match status" value="1"/>
</dbReference>